<protein>
    <submittedName>
        <fullName evidence="1">Uncharacterized protein</fullName>
    </submittedName>
</protein>
<comment type="caution">
    <text evidence="1">The sequence shown here is derived from an EMBL/GenBank/DDBJ whole genome shotgun (WGS) entry which is preliminary data.</text>
</comment>
<proteinExistence type="predicted"/>
<dbReference type="EMBL" id="LAZR01000747">
    <property type="protein sequence ID" value="KKN58811.1"/>
    <property type="molecule type" value="Genomic_DNA"/>
</dbReference>
<reference evidence="1" key="1">
    <citation type="journal article" date="2015" name="Nature">
        <title>Complex archaea that bridge the gap between prokaryotes and eukaryotes.</title>
        <authorList>
            <person name="Spang A."/>
            <person name="Saw J.H."/>
            <person name="Jorgensen S.L."/>
            <person name="Zaremba-Niedzwiedzka K."/>
            <person name="Martijn J."/>
            <person name="Lind A.E."/>
            <person name="van Eijk R."/>
            <person name="Schleper C."/>
            <person name="Guy L."/>
            <person name="Ettema T.J."/>
        </authorList>
    </citation>
    <scope>NUCLEOTIDE SEQUENCE</scope>
</reference>
<accession>A0A0F9UC56</accession>
<organism evidence="1">
    <name type="scientific">marine sediment metagenome</name>
    <dbReference type="NCBI Taxonomy" id="412755"/>
    <lineage>
        <taxon>unclassified sequences</taxon>
        <taxon>metagenomes</taxon>
        <taxon>ecological metagenomes</taxon>
    </lineage>
</organism>
<evidence type="ECO:0000313" key="1">
    <source>
        <dbReference type="EMBL" id="KKN58811.1"/>
    </source>
</evidence>
<dbReference type="AlphaFoldDB" id="A0A0F9UC56"/>
<sequence>MEINSNEVEEKVVKDMSDKYNEDISNIQEQIDVLKQQILINPDFIINLTERIQALYIKLHQKMKSSEVVIQNKLRKAIVKIKLFGHKKILDDSGSIVNQRLIYQSGFIKLKRMLEEREIYLNKVLERVGLTSKQKKEKKRIV</sequence>
<gene>
    <name evidence="1" type="ORF">LCGC14_0548170</name>
</gene>
<name>A0A0F9UC56_9ZZZZ</name>